<evidence type="ECO:0000256" key="2">
    <source>
        <dbReference type="SAM" id="SignalP"/>
    </source>
</evidence>
<feature type="chain" id="PRO_5039515343" description="PE-PGRS family protein" evidence="2">
    <location>
        <begin position="23"/>
        <end position="490"/>
    </location>
</feature>
<organism evidence="3 4">
    <name type="scientific">Mycobacterium lehmannii</name>
    <dbReference type="NCBI Taxonomy" id="2048550"/>
    <lineage>
        <taxon>Bacteria</taxon>
        <taxon>Bacillati</taxon>
        <taxon>Actinomycetota</taxon>
        <taxon>Actinomycetes</taxon>
        <taxon>Mycobacteriales</taxon>
        <taxon>Mycobacteriaceae</taxon>
        <taxon>Mycobacterium</taxon>
    </lineage>
</organism>
<protein>
    <recommendedName>
        <fullName evidence="5">PE-PGRS family protein</fullName>
    </recommendedName>
</protein>
<keyword evidence="4" id="KW-1185">Reference proteome</keyword>
<feature type="compositionally biased region" description="Polar residues" evidence="1">
    <location>
        <begin position="458"/>
        <end position="468"/>
    </location>
</feature>
<comment type="caution">
    <text evidence="3">The sequence shown here is derived from an EMBL/GenBank/DDBJ whole genome shotgun (WGS) entry which is preliminary data.</text>
</comment>
<name>A0A101AA49_9MYCO</name>
<evidence type="ECO:0000313" key="3">
    <source>
        <dbReference type="EMBL" id="KUI19073.1"/>
    </source>
</evidence>
<gene>
    <name evidence="3" type="ORF">AU192_04465</name>
</gene>
<sequence>MKASAKKYVTTGVALVGAGVIAAGPIAPAPANTVAESRSHNVALMAANTSEIQRQFEAQQALLEIFAPGAALEDFIEGTLAAFNRSGAEGVRDYRPVTGFDSVGRIGQGFAASALRIGSTALAPLTLIELAQAISDGGDGGGFEAFVKNIVDAPLWTIDPALFALRDALPAPLGGPGGLVMTVRDQLYRLTLEINEGLQDPGALVQRFVEGTIEAFERPGPVAYEEVAGPIDAFSRVTQGAIASTLRLAAAAVLGPVGVVQAVAAVAQGDTEAALTAVENIVDGPLWVADPALYGLRDALPAPIGGPGNLVENFRNGLWSATERINGSIRDIVVRDEAPAEQEEVPLRADSQRLAGVAAEAPKVSPQDESVQKKTELSAEKGSEKPSEQPKPAKQERKRLSDLLPKKLQPKKPSDRNLLRPSANFSPGATTGTQAPTGEGAKEVVDVDVPKKKETTVATPTRSTQDSEPGTKPGDNGAGEAGGDSSGNNT</sequence>
<dbReference type="AlphaFoldDB" id="A0A101AA49"/>
<dbReference type="Proteomes" id="UP000053707">
    <property type="component" value="Unassembled WGS sequence"/>
</dbReference>
<evidence type="ECO:0000256" key="1">
    <source>
        <dbReference type="SAM" id="MobiDB-lite"/>
    </source>
</evidence>
<reference evidence="3 4" key="1">
    <citation type="submission" date="2016-01" db="EMBL/GenBank/DDBJ databases">
        <authorList>
            <consortium name="TB Trials Study Group"/>
            <person name="Sutton G."/>
            <person name="Brinkac L."/>
            <person name="Sanka R."/>
            <person name="Adams M."/>
            <person name="Lau E.L."/>
            <person name="Macaden R."/>
            <person name="Grewal H.M.S."/>
        </authorList>
    </citation>
    <scope>NUCLEOTIDE SEQUENCE [LARGE SCALE GENOMIC DNA]</scope>
    <source>
        <strain evidence="3 4">IS-1744</strain>
    </source>
</reference>
<feature type="compositionally biased region" description="Basic and acidic residues" evidence="1">
    <location>
        <begin position="370"/>
        <end position="405"/>
    </location>
</feature>
<feature type="compositionally biased region" description="Low complexity" evidence="1">
    <location>
        <begin position="428"/>
        <end position="439"/>
    </location>
</feature>
<dbReference type="RefSeq" id="WP_064394925.1">
    <property type="nucleotide sequence ID" value="NZ_LQIR01000008.1"/>
</dbReference>
<accession>A0A101AA49</accession>
<keyword evidence="2" id="KW-0732">Signal</keyword>
<proteinExistence type="predicted"/>
<dbReference type="EMBL" id="LQIR01000008">
    <property type="protein sequence ID" value="KUI19073.1"/>
    <property type="molecule type" value="Genomic_DNA"/>
</dbReference>
<feature type="region of interest" description="Disordered" evidence="1">
    <location>
        <begin position="357"/>
        <end position="490"/>
    </location>
</feature>
<feature type="compositionally biased region" description="Basic and acidic residues" evidence="1">
    <location>
        <begin position="440"/>
        <end position="455"/>
    </location>
</feature>
<evidence type="ECO:0008006" key="5">
    <source>
        <dbReference type="Google" id="ProtNLM"/>
    </source>
</evidence>
<feature type="compositionally biased region" description="Gly residues" evidence="1">
    <location>
        <begin position="476"/>
        <end position="490"/>
    </location>
</feature>
<feature type="signal peptide" evidence="2">
    <location>
        <begin position="1"/>
        <end position="22"/>
    </location>
</feature>
<evidence type="ECO:0000313" key="4">
    <source>
        <dbReference type="Proteomes" id="UP000053707"/>
    </source>
</evidence>